<keyword evidence="3" id="KW-1185">Reference proteome</keyword>
<dbReference type="EMBL" id="JANPWB010000011">
    <property type="protein sequence ID" value="KAJ1124284.1"/>
    <property type="molecule type" value="Genomic_DNA"/>
</dbReference>
<feature type="region of interest" description="Disordered" evidence="1">
    <location>
        <begin position="31"/>
        <end position="52"/>
    </location>
</feature>
<feature type="compositionally biased region" description="Basic and acidic residues" evidence="1">
    <location>
        <begin position="31"/>
        <end position="45"/>
    </location>
</feature>
<sequence>MNHYAKVCLSSSAAGTSAMKGWRVTNVKQLSLEDEKENKAHNNRLEEEEEKEKDIFMLSYTEKKNQQRIPRPKCQIAVNGVVITALKDNRASVNDINDEQFSRLEPRLELHPTRVKIYTYGGIEPLPLNRVIKVETQRP</sequence>
<evidence type="ECO:0000256" key="1">
    <source>
        <dbReference type="SAM" id="MobiDB-lite"/>
    </source>
</evidence>
<proteinExistence type="predicted"/>
<reference evidence="2" key="1">
    <citation type="journal article" date="2022" name="bioRxiv">
        <title>Sequencing and chromosome-scale assembly of the giantPleurodeles waltlgenome.</title>
        <authorList>
            <person name="Brown T."/>
            <person name="Elewa A."/>
            <person name="Iarovenko S."/>
            <person name="Subramanian E."/>
            <person name="Araus A.J."/>
            <person name="Petzold A."/>
            <person name="Susuki M."/>
            <person name="Suzuki K.-i.T."/>
            <person name="Hayashi T."/>
            <person name="Toyoda A."/>
            <person name="Oliveira C."/>
            <person name="Osipova E."/>
            <person name="Leigh N.D."/>
            <person name="Simon A."/>
            <person name="Yun M.H."/>
        </authorList>
    </citation>
    <scope>NUCLEOTIDE SEQUENCE</scope>
    <source>
        <strain evidence="2">20211129_DDA</strain>
        <tissue evidence="2">Liver</tissue>
    </source>
</reference>
<accession>A0AAV7PAW7</accession>
<protein>
    <submittedName>
        <fullName evidence="2">Uncharacterized protein</fullName>
    </submittedName>
</protein>
<dbReference type="AlphaFoldDB" id="A0AAV7PAW7"/>
<evidence type="ECO:0000313" key="2">
    <source>
        <dbReference type="EMBL" id="KAJ1124284.1"/>
    </source>
</evidence>
<organism evidence="2 3">
    <name type="scientific">Pleurodeles waltl</name>
    <name type="common">Iberian ribbed newt</name>
    <dbReference type="NCBI Taxonomy" id="8319"/>
    <lineage>
        <taxon>Eukaryota</taxon>
        <taxon>Metazoa</taxon>
        <taxon>Chordata</taxon>
        <taxon>Craniata</taxon>
        <taxon>Vertebrata</taxon>
        <taxon>Euteleostomi</taxon>
        <taxon>Amphibia</taxon>
        <taxon>Batrachia</taxon>
        <taxon>Caudata</taxon>
        <taxon>Salamandroidea</taxon>
        <taxon>Salamandridae</taxon>
        <taxon>Pleurodelinae</taxon>
        <taxon>Pleurodeles</taxon>
    </lineage>
</organism>
<gene>
    <name evidence="2" type="ORF">NDU88_002745</name>
</gene>
<comment type="caution">
    <text evidence="2">The sequence shown here is derived from an EMBL/GenBank/DDBJ whole genome shotgun (WGS) entry which is preliminary data.</text>
</comment>
<name>A0AAV7PAW7_PLEWA</name>
<evidence type="ECO:0000313" key="3">
    <source>
        <dbReference type="Proteomes" id="UP001066276"/>
    </source>
</evidence>
<dbReference type="Proteomes" id="UP001066276">
    <property type="component" value="Chromosome 7"/>
</dbReference>